<name>A0A2W4UE76_9CYAN</name>
<sequence>MSNFKTSKSATNSLESLVRTAMTNGELAPGVAAQISQYRSSRLSCEERRLLAILDDAIADGCVVPLDVSMLRNRRRMAYSVS</sequence>
<evidence type="ECO:0000313" key="1">
    <source>
        <dbReference type="EMBL" id="PZO18534.1"/>
    </source>
</evidence>
<evidence type="ECO:0000313" key="2">
    <source>
        <dbReference type="Proteomes" id="UP000249354"/>
    </source>
</evidence>
<dbReference type="AlphaFoldDB" id="A0A2W4UE76"/>
<reference evidence="2" key="1">
    <citation type="submission" date="2018-04" db="EMBL/GenBank/DDBJ databases">
        <authorList>
            <person name="Cornet L."/>
        </authorList>
    </citation>
    <scope>NUCLEOTIDE SEQUENCE [LARGE SCALE GENOMIC DNA]</scope>
</reference>
<organism evidence="1 2">
    <name type="scientific">Leptolyngbya foveolarum</name>
    <dbReference type="NCBI Taxonomy" id="47253"/>
    <lineage>
        <taxon>Bacteria</taxon>
        <taxon>Bacillati</taxon>
        <taxon>Cyanobacteriota</taxon>
        <taxon>Cyanophyceae</taxon>
        <taxon>Leptolyngbyales</taxon>
        <taxon>Leptolyngbyaceae</taxon>
        <taxon>Leptolyngbya group</taxon>
        <taxon>Leptolyngbya</taxon>
    </lineage>
</organism>
<reference evidence="1 2" key="2">
    <citation type="submission" date="2018-06" db="EMBL/GenBank/DDBJ databases">
        <title>Metagenomic assembly of (sub)arctic Cyanobacteria and their associated microbiome from non-axenic cultures.</title>
        <authorList>
            <person name="Baurain D."/>
        </authorList>
    </citation>
    <scope>NUCLEOTIDE SEQUENCE [LARGE SCALE GENOMIC DNA]</scope>
    <source>
        <strain evidence="1">ULC129bin1</strain>
    </source>
</reference>
<dbReference type="Proteomes" id="UP000249354">
    <property type="component" value="Unassembled WGS sequence"/>
</dbReference>
<dbReference type="EMBL" id="QBMC01000054">
    <property type="protein sequence ID" value="PZO18534.1"/>
    <property type="molecule type" value="Genomic_DNA"/>
</dbReference>
<accession>A0A2W4UE76</accession>
<proteinExistence type="predicted"/>
<protein>
    <submittedName>
        <fullName evidence="1">Uncharacterized protein</fullName>
    </submittedName>
</protein>
<comment type="caution">
    <text evidence="1">The sequence shown here is derived from an EMBL/GenBank/DDBJ whole genome shotgun (WGS) entry which is preliminary data.</text>
</comment>
<gene>
    <name evidence="1" type="ORF">DCF25_09710</name>
</gene>